<reference evidence="1" key="1">
    <citation type="journal article" date="2021" name="New Phytol.">
        <title>Evolutionary innovations through gain and loss of genes in the ectomycorrhizal Boletales.</title>
        <authorList>
            <person name="Wu G."/>
            <person name="Miyauchi S."/>
            <person name="Morin E."/>
            <person name="Kuo A."/>
            <person name="Drula E."/>
            <person name="Varga T."/>
            <person name="Kohler A."/>
            <person name="Feng B."/>
            <person name="Cao Y."/>
            <person name="Lipzen A."/>
            <person name="Daum C."/>
            <person name="Hundley H."/>
            <person name="Pangilinan J."/>
            <person name="Johnson J."/>
            <person name="Barry K."/>
            <person name="LaButti K."/>
            <person name="Ng V."/>
            <person name="Ahrendt S."/>
            <person name="Min B."/>
            <person name="Choi I.G."/>
            <person name="Park H."/>
            <person name="Plett J.M."/>
            <person name="Magnuson J."/>
            <person name="Spatafora J.W."/>
            <person name="Nagy L.G."/>
            <person name="Henrissat B."/>
            <person name="Grigoriev I.V."/>
            <person name="Yang Z.L."/>
            <person name="Xu J."/>
            <person name="Martin F.M."/>
        </authorList>
    </citation>
    <scope>NUCLEOTIDE SEQUENCE</scope>
    <source>
        <strain evidence="1">KUC20120723A-06</strain>
    </source>
</reference>
<evidence type="ECO:0000313" key="2">
    <source>
        <dbReference type="Proteomes" id="UP000790709"/>
    </source>
</evidence>
<keyword evidence="2" id="KW-1185">Reference proteome</keyword>
<dbReference type="Proteomes" id="UP000790709">
    <property type="component" value="Unassembled WGS sequence"/>
</dbReference>
<sequence>MMPALSNVSYSVHEVSHGPPARACPLPQSTPARGGARERTKGKGKERETERASLGHLDKALPRAWDVFGGGVYLGSASTSSVVATAKPGFSSTVGSTSSISPTAAEPDPVSTSAPTAVTAKPDPSPSLIPCADFGRGDGDSRSTSPTPRSPSQTLSEAAPTSSCSVYVGGSPLAPQTLLYLYLCTLTSLPLPLRQDLSHKNTNSSPKASSHTSNPL</sequence>
<name>A0ACB8BFQ4_9AGAM</name>
<evidence type="ECO:0000313" key="1">
    <source>
        <dbReference type="EMBL" id="KAH7924124.1"/>
    </source>
</evidence>
<comment type="caution">
    <text evidence="1">The sequence shown here is derived from an EMBL/GenBank/DDBJ whole genome shotgun (WGS) entry which is preliminary data.</text>
</comment>
<dbReference type="EMBL" id="MU266433">
    <property type="protein sequence ID" value="KAH7924124.1"/>
    <property type="molecule type" value="Genomic_DNA"/>
</dbReference>
<protein>
    <submittedName>
        <fullName evidence="1">Uncharacterized protein</fullName>
    </submittedName>
</protein>
<accession>A0ACB8BFQ4</accession>
<proteinExistence type="predicted"/>
<organism evidence="1 2">
    <name type="scientific">Leucogyrophana mollusca</name>
    <dbReference type="NCBI Taxonomy" id="85980"/>
    <lineage>
        <taxon>Eukaryota</taxon>
        <taxon>Fungi</taxon>
        <taxon>Dikarya</taxon>
        <taxon>Basidiomycota</taxon>
        <taxon>Agaricomycotina</taxon>
        <taxon>Agaricomycetes</taxon>
        <taxon>Agaricomycetidae</taxon>
        <taxon>Boletales</taxon>
        <taxon>Boletales incertae sedis</taxon>
        <taxon>Leucogyrophana</taxon>
    </lineage>
</organism>
<gene>
    <name evidence="1" type="ORF">BV22DRAFT_536614</name>
</gene>